<evidence type="ECO:0000313" key="2">
    <source>
        <dbReference type="Proteomes" id="UP000612893"/>
    </source>
</evidence>
<dbReference type="AlphaFoldDB" id="A0A934N1D7"/>
<comment type="caution">
    <text evidence="1">The sequence shown here is derived from an EMBL/GenBank/DDBJ whole genome shotgun (WGS) entry which is preliminary data.</text>
</comment>
<protein>
    <submittedName>
        <fullName evidence="1">Uncharacterized protein</fullName>
    </submittedName>
</protein>
<evidence type="ECO:0000313" key="1">
    <source>
        <dbReference type="EMBL" id="MBJ7596885.1"/>
    </source>
</evidence>
<proteinExistence type="predicted"/>
<dbReference type="InterPro" id="IPR009000">
    <property type="entry name" value="Transl_B-barrel_sf"/>
</dbReference>
<organism evidence="1 2">
    <name type="scientific">Candidatus Nephthysia bennettiae</name>
    <dbReference type="NCBI Taxonomy" id="3127016"/>
    <lineage>
        <taxon>Bacteria</taxon>
        <taxon>Bacillati</taxon>
        <taxon>Candidatus Dormiibacterota</taxon>
        <taxon>Candidatus Dormibacteria</taxon>
        <taxon>Candidatus Dormibacterales</taxon>
        <taxon>Candidatus Dormibacteraceae</taxon>
        <taxon>Candidatus Nephthysia</taxon>
    </lineage>
</organism>
<gene>
    <name evidence="1" type="ORF">JF922_02195</name>
</gene>
<dbReference type="Gene3D" id="2.40.30.10">
    <property type="entry name" value="Translation factors"/>
    <property type="match status" value="1"/>
</dbReference>
<sequence length="61" mass="6947">MLEGQISQGSFVRIARNRRALWAGRIRRLLRFSEGNNRAAAGQERAIAFDEFEAFQLEPAP</sequence>
<reference evidence="1" key="1">
    <citation type="submission" date="2020-10" db="EMBL/GenBank/DDBJ databases">
        <title>Ca. Dormibacterota MAGs.</title>
        <authorList>
            <person name="Montgomery K."/>
        </authorList>
    </citation>
    <scope>NUCLEOTIDE SEQUENCE [LARGE SCALE GENOMIC DNA]</scope>
    <source>
        <strain evidence="1">SC8812_S17_10</strain>
    </source>
</reference>
<dbReference type="EMBL" id="JAEKNR010000027">
    <property type="protein sequence ID" value="MBJ7596885.1"/>
    <property type="molecule type" value="Genomic_DNA"/>
</dbReference>
<keyword evidence="2" id="KW-1185">Reference proteome</keyword>
<dbReference type="RefSeq" id="WP_338179592.1">
    <property type="nucleotide sequence ID" value="NZ_JAEKNR010000027.1"/>
</dbReference>
<accession>A0A934N1D7</accession>
<name>A0A934N1D7_9BACT</name>
<dbReference type="Proteomes" id="UP000612893">
    <property type="component" value="Unassembled WGS sequence"/>
</dbReference>
<dbReference type="SUPFAM" id="SSF50447">
    <property type="entry name" value="Translation proteins"/>
    <property type="match status" value="1"/>
</dbReference>